<sequence>MALPDDVLAAVLRRLPPSRCVCKEWRSLVDGRRLLRADLLPLSLAGILLNYDSTWFTQFLSRPTAAAVSCRLDYTVPPPPAYIYVKDHCNGLFLLLREECRPTSSHGL</sequence>
<dbReference type="HOGENOM" id="CLU_030606_2_4_1"/>
<reference evidence="2" key="2">
    <citation type="submission" date="2015-03" db="UniProtKB">
        <authorList>
            <consortium name="EnsemblPlants"/>
        </authorList>
    </citation>
    <scope>IDENTIFICATION</scope>
</reference>
<dbReference type="InterPro" id="IPR036047">
    <property type="entry name" value="F-box-like_dom_sf"/>
</dbReference>
<dbReference type="Gramene" id="OBART07G05800.1">
    <property type="protein sequence ID" value="OBART07G05800.1"/>
    <property type="gene ID" value="OBART07G05800"/>
</dbReference>
<feature type="domain" description="F-box" evidence="1">
    <location>
        <begin position="3"/>
        <end position="35"/>
    </location>
</feature>
<evidence type="ECO:0000259" key="1">
    <source>
        <dbReference type="Pfam" id="PF00646"/>
    </source>
</evidence>
<name>A0A0D3GN70_9ORYZ</name>
<dbReference type="EnsemblPlants" id="OBART07G05800.1">
    <property type="protein sequence ID" value="OBART07G05800.1"/>
    <property type="gene ID" value="OBART07G05800"/>
</dbReference>
<dbReference type="Proteomes" id="UP000026960">
    <property type="component" value="Chromosome 7"/>
</dbReference>
<keyword evidence="3" id="KW-1185">Reference proteome</keyword>
<dbReference type="SUPFAM" id="SSF81383">
    <property type="entry name" value="F-box domain"/>
    <property type="match status" value="1"/>
</dbReference>
<protein>
    <recommendedName>
        <fullName evidence="1">F-box domain-containing protein</fullName>
    </recommendedName>
</protein>
<dbReference type="Gene3D" id="1.20.1280.50">
    <property type="match status" value="1"/>
</dbReference>
<dbReference type="PaxDb" id="65489-OBART07G05800.1"/>
<dbReference type="PANTHER" id="PTHR34591">
    <property type="entry name" value="OS03G0653100 PROTEIN-RELATED"/>
    <property type="match status" value="1"/>
</dbReference>
<reference evidence="2" key="1">
    <citation type="journal article" date="2009" name="Rice">
        <title>De Novo Next Generation Sequencing of Plant Genomes.</title>
        <authorList>
            <person name="Rounsley S."/>
            <person name="Marri P.R."/>
            <person name="Yu Y."/>
            <person name="He R."/>
            <person name="Sisneros N."/>
            <person name="Goicoechea J.L."/>
            <person name="Lee S.J."/>
            <person name="Angelova A."/>
            <person name="Kudrna D."/>
            <person name="Luo M."/>
            <person name="Affourtit J."/>
            <person name="Desany B."/>
            <person name="Knight J."/>
            <person name="Niazi F."/>
            <person name="Egholm M."/>
            <person name="Wing R.A."/>
        </authorList>
    </citation>
    <scope>NUCLEOTIDE SEQUENCE [LARGE SCALE GENOMIC DNA]</scope>
    <source>
        <strain evidence="2">cv. IRGC 105608</strain>
    </source>
</reference>
<dbReference type="AlphaFoldDB" id="A0A0D3GN70"/>
<dbReference type="PANTHER" id="PTHR34591:SF29">
    <property type="entry name" value="F-BOX DOMAIN-CONTAINING PROTEIN"/>
    <property type="match status" value="1"/>
</dbReference>
<proteinExistence type="predicted"/>
<accession>A0A0D3GN70</accession>
<dbReference type="InterPro" id="IPR001810">
    <property type="entry name" value="F-box_dom"/>
</dbReference>
<evidence type="ECO:0000313" key="3">
    <source>
        <dbReference type="Proteomes" id="UP000026960"/>
    </source>
</evidence>
<evidence type="ECO:0000313" key="2">
    <source>
        <dbReference type="EnsemblPlants" id="OBART07G05800.1"/>
    </source>
</evidence>
<dbReference type="Pfam" id="PF00646">
    <property type="entry name" value="F-box"/>
    <property type="match status" value="1"/>
</dbReference>
<organism evidence="2">
    <name type="scientific">Oryza barthii</name>
    <dbReference type="NCBI Taxonomy" id="65489"/>
    <lineage>
        <taxon>Eukaryota</taxon>
        <taxon>Viridiplantae</taxon>
        <taxon>Streptophyta</taxon>
        <taxon>Embryophyta</taxon>
        <taxon>Tracheophyta</taxon>
        <taxon>Spermatophyta</taxon>
        <taxon>Magnoliopsida</taxon>
        <taxon>Liliopsida</taxon>
        <taxon>Poales</taxon>
        <taxon>Poaceae</taxon>
        <taxon>BOP clade</taxon>
        <taxon>Oryzoideae</taxon>
        <taxon>Oryzeae</taxon>
        <taxon>Oryzinae</taxon>
        <taxon>Oryza</taxon>
    </lineage>
</organism>